<feature type="region of interest" description="Disordered" evidence="9">
    <location>
        <begin position="77"/>
        <end position="133"/>
    </location>
</feature>
<evidence type="ECO:0000256" key="3">
    <source>
        <dbReference type="ARBA" id="ARBA00022801"/>
    </source>
</evidence>
<dbReference type="EMBL" id="HG937693">
    <property type="protein sequence ID" value="CDP34925.1"/>
    <property type="molecule type" value="Genomic_DNA"/>
</dbReference>
<feature type="compositionally biased region" description="Low complexity" evidence="9">
    <location>
        <begin position="106"/>
        <end position="115"/>
    </location>
</feature>
<accession>A0A060T1C3</accession>
<dbReference type="GO" id="GO:0005525">
    <property type="term" value="F:GTP binding"/>
    <property type="evidence" value="ECO:0007669"/>
    <property type="project" value="UniProtKB-UniRule"/>
</dbReference>
<evidence type="ECO:0000256" key="6">
    <source>
        <dbReference type="ARBA" id="ARBA00023134"/>
    </source>
</evidence>
<comment type="subcellular location">
    <subcellularLocation>
        <location evidence="8">Endoplasmic reticulum membrane</location>
        <topology evidence="8">Multi-pass membrane protein</topology>
    </subcellularLocation>
    <text evidence="8">Enriched in the cortical ER. Concentrated in punctae along the ER tubules.</text>
</comment>
<keyword evidence="5 8" id="KW-1133">Transmembrane helix</keyword>
<dbReference type="PROSITE" id="PS51715">
    <property type="entry name" value="G_GB1_RHD3"/>
    <property type="match status" value="1"/>
</dbReference>
<dbReference type="HAMAP" id="MF_03109">
    <property type="entry name" value="Sey1"/>
    <property type="match status" value="1"/>
</dbReference>
<gene>
    <name evidence="8" type="primary">SEY1</name>
    <name evidence="12" type="ORF">GNLVRS02_ARAD1C23606g</name>
</gene>
<evidence type="ECO:0000256" key="1">
    <source>
        <dbReference type="ARBA" id="ARBA00022692"/>
    </source>
</evidence>
<feature type="region of interest" description="Disordered" evidence="9">
    <location>
        <begin position="768"/>
        <end position="815"/>
    </location>
</feature>
<dbReference type="PhylomeDB" id="A0A060T1C3"/>
<dbReference type="InterPro" id="IPR030386">
    <property type="entry name" value="G_GB1_RHD3_dom"/>
</dbReference>
<dbReference type="SUPFAM" id="SSF52540">
    <property type="entry name" value="P-loop containing nucleoside triphosphate hydrolases"/>
    <property type="match status" value="1"/>
</dbReference>
<evidence type="ECO:0000256" key="10">
    <source>
        <dbReference type="SAM" id="Phobius"/>
    </source>
</evidence>
<feature type="transmembrane region" description="Helical" evidence="10">
    <location>
        <begin position="718"/>
        <end position="739"/>
    </location>
</feature>
<dbReference type="PANTHER" id="PTHR45923">
    <property type="entry name" value="PROTEIN SEY1"/>
    <property type="match status" value="1"/>
</dbReference>
<reference evidence="12" key="2">
    <citation type="submission" date="2014-06" db="EMBL/GenBank/DDBJ databases">
        <title>The complete genome of Blastobotrys (Arxula) adeninivorans LS3 - a yeast of biotechnological interest.</title>
        <authorList>
            <person name="Kunze G."/>
            <person name="Gaillardin C."/>
            <person name="Czernicka M."/>
            <person name="Durrens P."/>
            <person name="Martin T."/>
            <person name="Boer E."/>
            <person name="Gabaldon T."/>
            <person name="Cruz J."/>
            <person name="Talla E."/>
            <person name="Marck C."/>
            <person name="Goffeau A."/>
            <person name="Barbe V."/>
            <person name="Baret P."/>
            <person name="Baronian K."/>
            <person name="Beier S."/>
            <person name="Bleykasten C."/>
            <person name="Bode R."/>
            <person name="Casaregola S."/>
            <person name="Despons L."/>
            <person name="Fairhead C."/>
            <person name="Giersberg M."/>
            <person name="Gierski P."/>
            <person name="Hahnel U."/>
            <person name="Hartmann A."/>
            <person name="Jankowska D."/>
            <person name="Jubin C."/>
            <person name="Jung P."/>
            <person name="Lafontaine I."/>
            <person name="Leh-Louis V."/>
            <person name="Lemaire M."/>
            <person name="Marcet-Houben M."/>
            <person name="Mascher M."/>
            <person name="Morel G."/>
            <person name="Richard G.-F."/>
            <person name="Riechen J."/>
            <person name="Sacerdot C."/>
            <person name="Sarkar A."/>
            <person name="Savel G."/>
            <person name="Schacherer J."/>
            <person name="Sherman D."/>
            <person name="Straub M.-L."/>
            <person name="Stein N."/>
            <person name="Thierry A."/>
            <person name="Trautwein-Schult A."/>
            <person name="Westhof E."/>
            <person name="Worch S."/>
            <person name="Dujon B."/>
            <person name="Souciet J.-L."/>
            <person name="Wincker P."/>
            <person name="Scholz U."/>
            <person name="Neuveglise N."/>
        </authorList>
    </citation>
    <scope>NUCLEOTIDE SEQUENCE</scope>
    <source>
        <strain evidence="12">LS3</strain>
    </source>
</reference>
<evidence type="ECO:0000259" key="11">
    <source>
        <dbReference type="PROSITE" id="PS51715"/>
    </source>
</evidence>
<keyword evidence="6 8" id="KW-0342">GTP-binding</keyword>
<evidence type="ECO:0000256" key="8">
    <source>
        <dbReference type="HAMAP-Rule" id="MF_03109"/>
    </source>
</evidence>
<dbReference type="InterPro" id="IPR027417">
    <property type="entry name" value="P-loop_NTPase"/>
</dbReference>
<feature type="compositionally biased region" description="Basic and acidic residues" evidence="9">
    <location>
        <begin position="806"/>
        <end position="815"/>
    </location>
</feature>
<dbReference type="Gene3D" id="3.40.50.300">
    <property type="entry name" value="P-loop containing nucleotide triphosphate hydrolases"/>
    <property type="match status" value="1"/>
</dbReference>
<feature type="topological domain" description="Cytoplasmic" evidence="8">
    <location>
        <begin position="739"/>
        <end position="815"/>
    </location>
</feature>
<dbReference type="Pfam" id="PF05879">
    <property type="entry name" value="RHD3_GTPase"/>
    <property type="match status" value="1"/>
</dbReference>
<keyword evidence="4 8" id="KW-0256">Endoplasmic reticulum</keyword>
<name>A0A060T1C3_BLAAD</name>
<feature type="binding site" evidence="8">
    <location>
        <begin position="40"/>
        <end position="47"/>
    </location>
    <ligand>
        <name>GTP</name>
        <dbReference type="ChEBI" id="CHEBI:37565"/>
    </ligand>
</feature>
<evidence type="ECO:0000313" key="12">
    <source>
        <dbReference type="EMBL" id="CDP34925.1"/>
    </source>
</evidence>
<comment type="similarity">
    <text evidence="8">Belongs to the TRAFAC class dynamin-like GTPase superfamily. GB1/RHD3 GTPase family. RHD3 subfamily.</text>
</comment>
<protein>
    <submittedName>
        <fullName evidence="12">ARAD1C23606p</fullName>
    </submittedName>
</protein>
<dbReference type="CDD" id="cd01851">
    <property type="entry name" value="GBP"/>
    <property type="match status" value="1"/>
</dbReference>
<dbReference type="GO" id="GO:0016320">
    <property type="term" value="P:endoplasmic reticulum membrane fusion"/>
    <property type="evidence" value="ECO:0007669"/>
    <property type="project" value="TreeGrafter"/>
</dbReference>
<dbReference type="AlphaFoldDB" id="A0A060T1C3"/>
<feature type="compositionally biased region" description="Basic and acidic residues" evidence="9">
    <location>
        <begin position="124"/>
        <end position="133"/>
    </location>
</feature>
<feature type="compositionally biased region" description="Low complexity" evidence="9">
    <location>
        <begin position="80"/>
        <end position="96"/>
    </location>
</feature>
<evidence type="ECO:0000256" key="9">
    <source>
        <dbReference type="SAM" id="MobiDB-lite"/>
    </source>
</evidence>
<keyword evidence="3 8" id="KW-0378">Hydrolase</keyword>
<dbReference type="GO" id="GO:0005789">
    <property type="term" value="C:endoplasmic reticulum membrane"/>
    <property type="evidence" value="ECO:0007669"/>
    <property type="project" value="UniProtKB-SubCell"/>
</dbReference>
<keyword evidence="2 8" id="KW-0547">Nucleotide-binding</keyword>
<evidence type="ECO:0000256" key="2">
    <source>
        <dbReference type="ARBA" id="ARBA00022741"/>
    </source>
</evidence>
<feature type="domain" description="GB1/RHD3-type G" evidence="11">
    <location>
        <begin position="30"/>
        <end position="281"/>
    </location>
</feature>
<evidence type="ECO:0000256" key="7">
    <source>
        <dbReference type="ARBA" id="ARBA00023136"/>
    </source>
</evidence>
<organism evidence="12">
    <name type="scientific">Blastobotrys adeninivorans</name>
    <name type="common">Yeast</name>
    <name type="synonym">Arxula adeninivorans</name>
    <dbReference type="NCBI Taxonomy" id="409370"/>
    <lineage>
        <taxon>Eukaryota</taxon>
        <taxon>Fungi</taxon>
        <taxon>Dikarya</taxon>
        <taxon>Ascomycota</taxon>
        <taxon>Saccharomycotina</taxon>
        <taxon>Dipodascomycetes</taxon>
        <taxon>Dipodascales</taxon>
        <taxon>Trichomonascaceae</taxon>
        <taxon>Blastobotrys</taxon>
    </lineage>
</organism>
<evidence type="ECO:0000256" key="4">
    <source>
        <dbReference type="ARBA" id="ARBA00022824"/>
    </source>
</evidence>
<sequence length="815" mass="90992">MTIQLIDENKAFNTDDFPHYLQSVNLANNGLNYHVVSVFGSQSTGKSTLLNALFGTDFNVMSESARQQTTKGIWLAKADTTPGTPTSEGSSASSSSYVDVQKSAKADSSPDSSSPILVMDVEGTDGRERGEDQDFERKSALFALATSEVLIVNMWENQVGLYQGANMGLLKTVFEVNLSLFHASKQTPRSLILFVIRDHIGTTPLDNLSQTLMADLNKHWESISKPTEDLKHSKIEDFFDIQFHALPHKILLPDQFSQQVQSLSVRFSNPASSDYVFKPEYHRKVPIDGWNMYTAKIWEQIELNKDLDLPTQQVLVARFRCGEIATQAMEEFEAEFRTRQADTGGLLGDAKVVIPDFHTHISALRSVAVELYDKSASRYVQSVYLGQRKDLQAQVDSRLVTLYKPQLAALHSTALTKLQTTMEQSDLPFSDRVETARKQAIKDFESGAQSVADIDPEVFGFESELAAFSKDLDLLVQKYKDEEIDRLVTRASKRIAKQLDEDLDSVMSSASPTLWDDVLEQFNKCTSAALGQYKSGSPEGGYDFNVGASADANKRGADKVMRNAWLALDSKLKQLTSTVNIVAILQDKFDLDFKYDKEKVPIVWKPGDDIQTPFVKARDDALKLVPLFKVAKLSSGKVITPDVKIFDDEDDDEREFANRLTNRQVEEIETKFNRQAELAFVEAKRSTYQSITHVPAYMIILLVILGWNEFMAVLRNPFLFLFVLMIGAGAYITFSLNMWGPIISVTGAMTDRAIEIGKEKLRQALEVDPNQRATRQGAQGEAIEMNTFSMPGGGAFSSVQSSPATEEEKKVEPEH</sequence>
<dbReference type="GO" id="GO:0003924">
    <property type="term" value="F:GTPase activity"/>
    <property type="evidence" value="ECO:0007669"/>
    <property type="project" value="UniProtKB-UniRule"/>
</dbReference>
<evidence type="ECO:0000256" key="5">
    <source>
        <dbReference type="ARBA" id="ARBA00022989"/>
    </source>
</evidence>
<keyword evidence="1 8" id="KW-0812">Transmembrane</keyword>
<feature type="topological domain" description="Lumenal" evidence="8">
    <location>
        <begin position="715"/>
        <end position="717"/>
    </location>
</feature>
<keyword evidence="7 8" id="KW-0472">Membrane</keyword>
<feature type="transmembrane region" description="Helical" evidence="10">
    <location>
        <begin position="694"/>
        <end position="711"/>
    </location>
</feature>
<feature type="topological domain" description="Cytoplasmic" evidence="8">
    <location>
        <begin position="1"/>
        <end position="693"/>
    </location>
</feature>
<reference evidence="12" key="1">
    <citation type="submission" date="2014-02" db="EMBL/GenBank/DDBJ databases">
        <authorList>
            <person name="Genoscope - CEA"/>
        </authorList>
    </citation>
    <scope>NUCLEOTIDE SEQUENCE</scope>
    <source>
        <strain evidence="12">LS3</strain>
    </source>
</reference>
<proteinExistence type="inferred from homology"/>
<dbReference type="InterPro" id="IPR008803">
    <property type="entry name" value="RHD3/Sey1"/>
</dbReference>
<dbReference type="Pfam" id="PF20428">
    <property type="entry name" value="Sey1_3HB"/>
    <property type="match status" value="1"/>
</dbReference>
<dbReference type="PANTHER" id="PTHR45923:SF2">
    <property type="entry name" value="PROTEIN SEY1"/>
    <property type="match status" value="1"/>
</dbReference>
<dbReference type="FunFam" id="3.40.50.300:FF:000727">
    <property type="entry name" value="Protein SEY1 homolog"/>
    <property type="match status" value="1"/>
</dbReference>
<dbReference type="InterPro" id="IPR046758">
    <property type="entry name" value="Sey1/RHD3-like_3HB"/>
</dbReference>